<dbReference type="EC" id="2.3.1.-" evidence="4"/>
<proteinExistence type="predicted"/>
<dbReference type="CDD" id="cd04301">
    <property type="entry name" value="NAT_SF"/>
    <property type="match status" value="1"/>
</dbReference>
<organism evidence="4 5">
    <name type="scientific">Bacillus xiapuensis</name>
    <dbReference type="NCBI Taxonomy" id="2014075"/>
    <lineage>
        <taxon>Bacteria</taxon>
        <taxon>Bacillati</taxon>
        <taxon>Bacillota</taxon>
        <taxon>Bacilli</taxon>
        <taxon>Bacillales</taxon>
        <taxon>Bacillaceae</taxon>
        <taxon>Bacillus</taxon>
    </lineage>
</organism>
<feature type="domain" description="N-acetyltransferase" evidence="3">
    <location>
        <begin position="1"/>
        <end position="165"/>
    </location>
</feature>
<evidence type="ECO:0000256" key="2">
    <source>
        <dbReference type="ARBA" id="ARBA00023315"/>
    </source>
</evidence>
<accession>A0ABU6N755</accession>
<dbReference type="PROSITE" id="PS51186">
    <property type="entry name" value="GNAT"/>
    <property type="match status" value="1"/>
</dbReference>
<keyword evidence="5" id="KW-1185">Reference proteome</keyword>
<gene>
    <name evidence="4" type="ORF">P4447_04860</name>
</gene>
<dbReference type="RefSeq" id="WP_327966763.1">
    <property type="nucleotide sequence ID" value="NZ_JARMQG010000052.1"/>
</dbReference>
<comment type="caution">
    <text evidence="4">The sequence shown here is derived from an EMBL/GenBank/DDBJ whole genome shotgun (WGS) entry which is preliminary data.</text>
</comment>
<dbReference type="SUPFAM" id="SSF55729">
    <property type="entry name" value="Acyl-CoA N-acyltransferases (Nat)"/>
    <property type="match status" value="1"/>
</dbReference>
<dbReference type="Pfam" id="PF13420">
    <property type="entry name" value="Acetyltransf_4"/>
    <property type="match status" value="1"/>
</dbReference>
<protein>
    <submittedName>
        <fullName evidence="4">GNAT family N-acetyltransferase</fullName>
        <ecNumber evidence="4">2.3.1.-</ecNumber>
    </submittedName>
</protein>
<reference evidence="4 5" key="1">
    <citation type="submission" date="2023-03" db="EMBL/GenBank/DDBJ databases">
        <title>Bacillus Genome Sequencing.</title>
        <authorList>
            <person name="Dunlap C."/>
        </authorList>
    </citation>
    <scope>NUCLEOTIDE SEQUENCE [LARGE SCALE GENOMIC DNA]</scope>
    <source>
        <strain evidence="4 5">B-14544</strain>
    </source>
</reference>
<evidence type="ECO:0000313" key="5">
    <source>
        <dbReference type="Proteomes" id="UP001330749"/>
    </source>
</evidence>
<evidence type="ECO:0000313" key="4">
    <source>
        <dbReference type="EMBL" id="MED3561844.1"/>
    </source>
</evidence>
<name>A0ABU6N755_9BACI</name>
<evidence type="ECO:0000256" key="1">
    <source>
        <dbReference type="ARBA" id="ARBA00022679"/>
    </source>
</evidence>
<dbReference type="EMBL" id="JARMQG010000052">
    <property type="protein sequence ID" value="MED3561844.1"/>
    <property type="molecule type" value="Genomic_DNA"/>
</dbReference>
<evidence type="ECO:0000259" key="3">
    <source>
        <dbReference type="PROSITE" id="PS51186"/>
    </source>
</evidence>
<dbReference type="PANTHER" id="PTHR43420">
    <property type="entry name" value="ACETYLTRANSFERASE"/>
    <property type="match status" value="1"/>
</dbReference>
<keyword evidence="2 4" id="KW-0012">Acyltransferase</keyword>
<sequence>MEIRQLNPNDAKQYQKLRLEALQKDPVAFASSYEEEKEYSLETYINRLKSPEVYTFGAFEDEQLFGIVTLVRETKQKTRHKANIFAMYVSAEKRGRGMAKSLMETVIQKTKELDGVEQINLTVVSTNETAKKLYFSCGFKTFGLEKNSEKVGETYFDEEYMVLFL</sequence>
<dbReference type="Proteomes" id="UP001330749">
    <property type="component" value="Unassembled WGS sequence"/>
</dbReference>
<dbReference type="InterPro" id="IPR000182">
    <property type="entry name" value="GNAT_dom"/>
</dbReference>
<dbReference type="InterPro" id="IPR050680">
    <property type="entry name" value="YpeA/RimI_acetyltransf"/>
</dbReference>
<keyword evidence="1 4" id="KW-0808">Transferase</keyword>
<dbReference type="Gene3D" id="3.40.630.30">
    <property type="match status" value="1"/>
</dbReference>
<dbReference type="GO" id="GO:0016746">
    <property type="term" value="F:acyltransferase activity"/>
    <property type="evidence" value="ECO:0007669"/>
    <property type="project" value="UniProtKB-KW"/>
</dbReference>
<dbReference type="InterPro" id="IPR016181">
    <property type="entry name" value="Acyl_CoA_acyltransferase"/>
</dbReference>